<dbReference type="PANTHER" id="PTHR31568:SF138">
    <property type="entry name" value="PROTEIN CYSTEINE-RICH TRANSMEMBRANE MODULE 4-RELATED"/>
    <property type="match status" value="1"/>
</dbReference>
<feature type="compositionally biased region" description="Pro residues" evidence="6">
    <location>
        <begin position="14"/>
        <end position="30"/>
    </location>
</feature>
<gene>
    <name evidence="8" type="ordered locus">AALP_Aa6g074300</name>
</gene>
<keyword evidence="5" id="KW-0472">Membrane</keyword>
<proteinExistence type="inferred from homology"/>
<evidence type="ECO:0000256" key="4">
    <source>
        <dbReference type="ARBA" id="ARBA00022989"/>
    </source>
</evidence>
<dbReference type="EMBL" id="CM002874">
    <property type="protein sequence ID" value="KFK31142.1"/>
    <property type="molecule type" value="Genomic_DNA"/>
</dbReference>
<evidence type="ECO:0000313" key="8">
    <source>
        <dbReference type="EMBL" id="KFK31142.1"/>
    </source>
</evidence>
<dbReference type="Gramene" id="KFK31142">
    <property type="protein sequence ID" value="KFK31142"/>
    <property type="gene ID" value="AALP_AA6G074300"/>
</dbReference>
<evidence type="ECO:0000313" key="9">
    <source>
        <dbReference type="Proteomes" id="UP000029120"/>
    </source>
</evidence>
<evidence type="ECO:0000256" key="3">
    <source>
        <dbReference type="ARBA" id="ARBA00022692"/>
    </source>
</evidence>
<evidence type="ECO:0000256" key="2">
    <source>
        <dbReference type="ARBA" id="ARBA00009444"/>
    </source>
</evidence>
<organism evidence="8 9">
    <name type="scientific">Arabis alpina</name>
    <name type="common">Alpine rock-cress</name>
    <dbReference type="NCBI Taxonomy" id="50452"/>
    <lineage>
        <taxon>Eukaryota</taxon>
        <taxon>Viridiplantae</taxon>
        <taxon>Streptophyta</taxon>
        <taxon>Embryophyta</taxon>
        <taxon>Tracheophyta</taxon>
        <taxon>Spermatophyta</taxon>
        <taxon>Magnoliopsida</taxon>
        <taxon>eudicotyledons</taxon>
        <taxon>Gunneridae</taxon>
        <taxon>Pentapetalae</taxon>
        <taxon>rosids</taxon>
        <taxon>malvids</taxon>
        <taxon>Brassicales</taxon>
        <taxon>Brassicaceae</taxon>
        <taxon>Arabideae</taxon>
        <taxon>Arabis</taxon>
    </lineage>
</organism>
<dbReference type="OrthoDB" id="785836at2759"/>
<keyword evidence="4" id="KW-1133">Transmembrane helix</keyword>
<feature type="compositionally biased region" description="Polar residues" evidence="6">
    <location>
        <begin position="1"/>
        <end position="10"/>
    </location>
</feature>
<accession>A0A087GMP0</accession>
<dbReference type="GO" id="GO:0005886">
    <property type="term" value="C:plasma membrane"/>
    <property type="evidence" value="ECO:0007669"/>
    <property type="project" value="InterPro"/>
</dbReference>
<protein>
    <recommendedName>
        <fullName evidence="7">Cysteine-rich transmembrane domain-containing protein</fullName>
    </recommendedName>
</protein>
<keyword evidence="9" id="KW-1185">Reference proteome</keyword>
<comment type="similarity">
    <text evidence="2">Belongs to the CYSTM1 family.</text>
</comment>
<evidence type="ECO:0000256" key="5">
    <source>
        <dbReference type="ARBA" id="ARBA00023136"/>
    </source>
</evidence>
<feature type="domain" description="Cysteine-rich transmembrane" evidence="7">
    <location>
        <begin position="30"/>
        <end position="74"/>
    </location>
</feature>
<name>A0A087GMP0_ARAAL</name>
<reference evidence="9" key="1">
    <citation type="journal article" date="2015" name="Nat. Plants">
        <title>Genome expansion of Arabis alpina linked with retrotransposition and reduced symmetric DNA methylation.</title>
        <authorList>
            <person name="Willing E.M."/>
            <person name="Rawat V."/>
            <person name="Mandakova T."/>
            <person name="Maumus F."/>
            <person name="James G.V."/>
            <person name="Nordstroem K.J."/>
            <person name="Becker C."/>
            <person name="Warthmann N."/>
            <person name="Chica C."/>
            <person name="Szarzynska B."/>
            <person name="Zytnicki M."/>
            <person name="Albani M.C."/>
            <person name="Kiefer C."/>
            <person name="Bergonzi S."/>
            <person name="Castaings L."/>
            <person name="Mateos J.L."/>
            <person name="Berns M.C."/>
            <person name="Bujdoso N."/>
            <person name="Piofczyk T."/>
            <person name="de Lorenzo L."/>
            <person name="Barrero-Sicilia C."/>
            <person name="Mateos I."/>
            <person name="Piednoel M."/>
            <person name="Hagmann J."/>
            <person name="Chen-Min-Tao R."/>
            <person name="Iglesias-Fernandez R."/>
            <person name="Schuster S.C."/>
            <person name="Alonso-Blanco C."/>
            <person name="Roudier F."/>
            <person name="Carbonero P."/>
            <person name="Paz-Ares J."/>
            <person name="Davis S.J."/>
            <person name="Pecinka A."/>
            <person name="Quesneville H."/>
            <person name="Colot V."/>
            <person name="Lysak M.A."/>
            <person name="Weigel D."/>
            <person name="Coupland G."/>
            <person name="Schneeberger K."/>
        </authorList>
    </citation>
    <scope>NUCLEOTIDE SEQUENCE [LARGE SCALE GENOMIC DNA]</scope>
    <source>
        <strain evidence="9">cv. Pajares</strain>
    </source>
</reference>
<dbReference type="Proteomes" id="UP000029120">
    <property type="component" value="Chromosome 6"/>
</dbReference>
<dbReference type="Pfam" id="PF12734">
    <property type="entry name" value="CYSTM"/>
    <property type="match status" value="1"/>
</dbReference>
<feature type="region of interest" description="Disordered" evidence="6">
    <location>
        <begin position="1"/>
        <end position="37"/>
    </location>
</feature>
<dbReference type="InterPro" id="IPR028144">
    <property type="entry name" value="CYSTM_dom"/>
</dbReference>
<dbReference type="AlphaFoldDB" id="A0A087GMP0"/>
<dbReference type="PANTHER" id="PTHR31568">
    <property type="entry name" value="RCG49325, ISOFORM CRA_A"/>
    <property type="match status" value="1"/>
</dbReference>
<evidence type="ECO:0000256" key="1">
    <source>
        <dbReference type="ARBA" id="ARBA00004167"/>
    </source>
</evidence>
<comment type="subcellular location">
    <subcellularLocation>
        <location evidence="1">Membrane</location>
        <topology evidence="1">Single-pass membrane protein</topology>
    </subcellularLocation>
</comment>
<sequence length="75" mass="7748">MNQYSQTQSAGAYPTPPISTGPYGAPPPIGYPTNDTSHVTVAPVETKSKGEACDGFMKGCLSTMLACCVIDAACF</sequence>
<dbReference type="InterPro" id="IPR044850">
    <property type="entry name" value="WIH1-like"/>
</dbReference>
<evidence type="ECO:0000256" key="6">
    <source>
        <dbReference type="SAM" id="MobiDB-lite"/>
    </source>
</evidence>
<evidence type="ECO:0000259" key="7">
    <source>
        <dbReference type="Pfam" id="PF12734"/>
    </source>
</evidence>
<dbReference type="OMA" id="NHTTHAT"/>
<keyword evidence="3" id="KW-0812">Transmembrane</keyword>